<name>A0A146FNU3_ASPKA</name>
<reference evidence="2" key="2">
    <citation type="submission" date="2016-02" db="EMBL/GenBank/DDBJ databases">
        <title>Genome sequencing of Aspergillus luchuensis NBRC 4314.</title>
        <authorList>
            <person name="Yamada O."/>
        </authorList>
    </citation>
    <scope>NUCLEOTIDE SEQUENCE [LARGE SCALE GENOMIC DNA]</scope>
    <source>
        <strain evidence="2">RIB 2604</strain>
    </source>
</reference>
<dbReference type="Proteomes" id="UP000075230">
    <property type="component" value="Unassembled WGS sequence"/>
</dbReference>
<gene>
    <name evidence="1" type="ORF">RIB2604_02110060</name>
</gene>
<sequence>MGGACGEQQPICVHLVTTHPSFSPTSCSGSSMFRFSDPLVKDEGLGSGALGDRYTISTMAYYSGGSIE</sequence>
<accession>A0A146FNU3</accession>
<evidence type="ECO:0000313" key="2">
    <source>
        <dbReference type="Proteomes" id="UP000075230"/>
    </source>
</evidence>
<evidence type="ECO:0000313" key="1">
    <source>
        <dbReference type="EMBL" id="GAT27318.1"/>
    </source>
</evidence>
<protein>
    <submittedName>
        <fullName evidence="1">Uncharacterized protein</fullName>
    </submittedName>
</protein>
<comment type="caution">
    <text evidence="1">The sequence shown here is derived from an EMBL/GenBank/DDBJ whole genome shotgun (WGS) entry which is preliminary data.</text>
</comment>
<organism evidence="1 2">
    <name type="scientific">Aspergillus kawachii</name>
    <name type="common">White koji mold</name>
    <name type="synonym">Aspergillus awamori var. kawachi</name>
    <dbReference type="NCBI Taxonomy" id="1069201"/>
    <lineage>
        <taxon>Eukaryota</taxon>
        <taxon>Fungi</taxon>
        <taxon>Dikarya</taxon>
        <taxon>Ascomycota</taxon>
        <taxon>Pezizomycotina</taxon>
        <taxon>Eurotiomycetes</taxon>
        <taxon>Eurotiomycetidae</taxon>
        <taxon>Eurotiales</taxon>
        <taxon>Aspergillaceae</taxon>
        <taxon>Aspergillus</taxon>
        <taxon>Aspergillus subgen. Circumdati</taxon>
    </lineage>
</organism>
<proteinExistence type="predicted"/>
<dbReference type="EMBL" id="BCWF01000021">
    <property type="protein sequence ID" value="GAT27318.1"/>
    <property type="molecule type" value="Genomic_DNA"/>
</dbReference>
<reference evidence="1 2" key="1">
    <citation type="journal article" date="2016" name="DNA Res.">
        <title>Genome sequence of Aspergillus luchuensis NBRC 4314.</title>
        <authorList>
            <person name="Yamada O."/>
            <person name="Machida M."/>
            <person name="Hosoyama A."/>
            <person name="Goto M."/>
            <person name="Takahashi T."/>
            <person name="Futagami T."/>
            <person name="Yamagata Y."/>
            <person name="Takeuchi M."/>
            <person name="Kobayashi T."/>
            <person name="Koike H."/>
            <person name="Abe K."/>
            <person name="Asai K."/>
            <person name="Arita M."/>
            <person name="Fujita N."/>
            <person name="Fukuda K."/>
            <person name="Higa K."/>
            <person name="Horikawa H."/>
            <person name="Ishikawa T."/>
            <person name="Jinno K."/>
            <person name="Kato Y."/>
            <person name="Kirimura K."/>
            <person name="Mizutani O."/>
            <person name="Nakasone K."/>
            <person name="Sano M."/>
            <person name="Shiraishi Y."/>
            <person name="Tsukahara M."/>
            <person name="Gomi K."/>
        </authorList>
    </citation>
    <scope>NUCLEOTIDE SEQUENCE [LARGE SCALE GENOMIC DNA]</scope>
    <source>
        <strain evidence="1 2">RIB 2604</strain>
    </source>
</reference>
<dbReference type="AlphaFoldDB" id="A0A146FNU3"/>